<evidence type="ECO:0000256" key="7">
    <source>
        <dbReference type="PIRSR" id="PIRSR601461-1"/>
    </source>
</evidence>
<dbReference type="CDD" id="cd05474">
    <property type="entry name" value="SAP_like"/>
    <property type="match status" value="1"/>
</dbReference>
<feature type="active site" evidence="7">
    <location>
        <position position="277"/>
    </location>
</feature>
<dbReference type="RefSeq" id="XP_013273801.1">
    <property type="nucleotide sequence ID" value="XM_013418347.1"/>
</dbReference>
<feature type="compositionally biased region" description="Polar residues" evidence="9">
    <location>
        <begin position="557"/>
        <end position="566"/>
    </location>
</feature>
<keyword evidence="10" id="KW-0472">Membrane</keyword>
<dbReference type="GO" id="GO:0004190">
    <property type="term" value="F:aspartic-type endopeptidase activity"/>
    <property type="evidence" value="ECO:0007669"/>
    <property type="project" value="UniProtKB-KW"/>
</dbReference>
<evidence type="ECO:0000256" key="4">
    <source>
        <dbReference type="ARBA" id="ARBA00022729"/>
    </source>
</evidence>
<evidence type="ECO:0000259" key="12">
    <source>
        <dbReference type="PROSITE" id="PS51767"/>
    </source>
</evidence>
<evidence type="ECO:0000256" key="6">
    <source>
        <dbReference type="ARBA" id="ARBA00022801"/>
    </source>
</evidence>
<dbReference type="AlphaFoldDB" id="A0A0D2JC41"/>
<dbReference type="Gene3D" id="2.40.70.10">
    <property type="entry name" value="Acid Proteases"/>
    <property type="match status" value="2"/>
</dbReference>
<feature type="transmembrane region" description="Helical" evidence="10">
    <location>
        <begin position="428"/>
        <end position="448"/>
    </location>
</feature>
<evidence type="ECO:0000313" key="14">
    <source>
        <dbReference type="Proteomes" id="UP000053617"/>
    </source>
</evidence>
<proteinExistence type="inferred from homology"/>
<evidence type="ECO:0000256" key="11">
    <source>
        <dbReference type="SAM" id="SignalP"/>
    </source>
</evidence>
<dbReference type="GeneID" id="25292712"/>
<dbReference type="PROSITE" id="PS00141">
    <property type="entry name" value="ASP_PROTEASE"/>
    <property type="match status" value="1"/>
</dbReference>
<dbReference type="Pfam" id="PF00026">
    <property type="entry name" value="Asp"/>
    <property type="match status" value="1"/>
</dbReference>
<feature type="active site" evidence="7">
    <location>
        <position position="85"/>
    </location>
</feature>
<dbReference type="PROSITE" id="PS51767">
    <property type="entry name" value="PEPTIDASE_A1"/>
    <property type="match status" value="1"/>
</dbReference>
<dbReference type="OrthoDB" id="771136at2759"/>
<dbReference type="InterPro" id="IPR001969">
    <property type="entry name" value="Aspartic_peptidase_AS"/>
</dbReference>
<evidence type="ECO:0000313" key="13">
    <source>
        <dbReference type="EMBL" id="KIX06665.1"/>
    </source>
</evidence>
<keyword evidence="14" id="KW-1185">Reference proteome</keyword>
<dbReference type="InterPro" id="IPR033121">
    <property type="entry name" value="PEPTIDASE_A1"/>
</dbReference>
<dbReference type="InterPro" id="IPR021109">
    <property type="entry name" value="Peptidase_aspartic_dom_sf"/>
</dbReference>
<evidence type="ECO:0000256" key="5">
    <source>
        <dbReference type="ARBA" id="ARBA00022750"/>
    </source>
</evidence>
<feature type="signal peptide" evidence="11">
    <location>
        <begin position="1"/>
        <end position="25"/>
    </location>
</feature>
<keyword evidence="6 8" id="KW-0378">Hydrolase</keyword>
<protein>
    <recommendedName>
        <fullName evidence="12">Peptidase A1 domain-containing protein</fullName>
    </recommendedName>
</protein>
<evidence type="ECO:0000256" key="1">
    <source>
        <dbReference type="ARBA" id="ARBA00004609"/>
    </source>
</evidence>
<keyword evidence="10" id="KW-1133">Transmembrane helix</keyword>
<name>A0A0D2JC41_9EURO</name>
<dbReference type="VEuPathDB" id="FungiDB:Z518_04641"/>
<keyword evidence="3 8" id="KW-0645">Protease</keyword>
<organism evidence="13 14">
    <name type="scientific">Rhinocladiella mackenziei CBS 650.93</name>
    <dbReference type="NCBI Taxonomy" id="1442369"/>
    <lineage>
        <taxon>Eukaryota</taxon>
        <taxon>Fungi</taxon>
        <taxon>Dikarya</taxon>
        <taxon>Ascomycota</taxon>
        <taxon>Pezizomycotina</taxon>
        <taxon>Eurotiomycetes</taxon>
        <taxon>Chaetothyriomycetidae</taxon>
        <taxon>Chaetothyriales</taxon>
        <taxon>Herpotrichiellaceae</taxon>
        <taxon>Rhinocladiella</taxon>
    </lineage>
</organism>
<evidence type="ECO:0000256" key="2">
    <source>
        <dbReference type="ARBA" id="ARBA00007447"/>
    </source>
</evidence>
<evidence type="ECO:0000256" key="10">
    <source>
        <dbReference type="SAM" id="Phobius"/>
    </source>
</evidence>
<dbReference type="GO" id="GO:0005886">
    <property type="term" value="C:plasma membrane"/>
    <property type="evidence" value="ECO:0007669"/>
    <property type="project" value="UniProtKB-SubCell"/>
</dbReference>
<reference evidence="13 14" key="1">
    <citation type="submission" date="2015-01" db="EMBL/GenBank/DDBJ databases">
        <title>The Genome Sequence of Rhinocladiella mackenzie CBS 650.93.</title>
        <authorList>
            <consortium name="The Broad Institute Genomics Platform"/>
            <person name="Cuomo C."/>
            <person name="de Hoog S."/>
            <person name="Gorbushina A."/>
            <person name="Stielow B."/>
            <person name="Teixiera M."/>
            <person name="Abouelleil A."/>
            <person name="Chapman S.B."/>
            <person name="Priest M."/>
            <person name="Young S.K."/>
            <person name="Wortman J."/>
            <person name="Nusbaum C."/>
            <person name="Birren B."/>
        </authorList>
    </citation>
    <scope>NUCLEOTIDE SEQUENCE [LARGE SCALE GENOMIC DNA]</scope>
    <source>
        <strain evidence="13 14">CBS 650.93</strain>
    </source>
</reference>
<dbReference type="InterPro" id="IPR033876">
    <property type="entry name" value="SAP-like"/>
</dbReference>
<dbReference type="PRINTS" id="PR00792">
    <property type="entry name" value="PEPSIN"/>
</dbReference>
<keyword evidence="10" id="KW-0812">Transmembrane</keyword>
<dbReference type="HOGENOM" id="CLU_472524_0_0_1"/>
<feature type="chain" id="PRO_5002261493" description="Peptidase A1 domain-containing protein" evidence="11">
    <location>
        <begin position="26"/>
        <end position="572"/>
    </location>
</feature>
<dbReference type="InterPro" id="IPR001461">
    <property type="entry name" value="Aspartic_peptidase_A1"/>
</dbReference>
<keyword evidence="4 11" id="KW-0732">Signal</keyword>
<comment type="subcellular location">
    <subcellularLocation>
        <location evidence="1">Cell membrane</location>
        <topology evidence="1">Lipid-anchor</topology>
        <topology evidence="1">GPI-anchor</topology>
    </subcellularLocation>
</comment>
<keyword evidence="5 8" id="KW-0064">Aspartyl protease</keyword>
<gene>
    <name evidence="13" type="ORF">Z518_04641</name>
</gene>
<accession>A0A0D2JC41</accession>
<dbReference type="EMBL" id="KN847477">
    <property type="protein sequence ID" value="KIX06665.1"/>
    <property type="molecule type" value="Genomic_DNA"/>
</dbReference>
<comment type="similarity">
    <text evidence="2 8">Belongs to the peptidase A1 family.</text>
</comment>
<evidence type="ECO:0000256" key="8">
    <source>
        <dbReference type="RuleBase" id="RU000454"/>
    </source>
</evidence>
<evidence type="ECO:0000256" key="3">
    <source>
        <dbReference type="ARBA" id="ARBA00022670"/>
    </source>
</evidence>
<feature type="domain" description="Peptidase A1" evidence="12">
    <location>
        <begin position="67"/>
        <end position="385"/>
    </location>
</feature>
<dbReference type="GO" id="GO:0006508">
    <property type="term" value="P:proteolysis"/>
    <property type="evidence" value="ECO:0007669"/>
    <property type="project" value="UniProtKB-KW"/>
</dbReference>
<sequence length="572" mass="60783">MCRQPNMLFSAILACLWLSLGSVHAAASPLVLDLVAEHRTRWNHNSRLARRRSGPVAVDIDGTAVSYYANGSLGTPPQDIRFIVDTNSADLLALARANPACDGGACSYGGTYKPNSSSTYNYVTSNFSITFEDGSTSRGDYATDKFTIGGTEIDKMKFAIGYDGNLTDPILGIGYIGLEQSKSSYANLPVRMFNKGLSNIVGYSLWFQRPSKSSSSTARLVFGGIDTNQFYGTLETIPIDMKQLQYQYVTVQLSGLAVTTGNQTTNITNSPRDIVLDSGTTSLVLRSKQVSKIGDLIGAINDTSIGGYYVKKYAELDNSTVVNLRFGATNISVPLPDLVLAYNDTWALLDVFASPDPSGIEILGLPFFRNAYTVFDYSHNQVSLAPLVHGNTASNVTMINQNGVAGLTGVSLSDNSSGGDGLSTGAKAGIGVGVALGVLLILGLILFFSFRHRRSKRKAAAKDDNPNGMGKAELPAAENERPLAEEYGSNLPHQPGGELSGSVQPPPAELYPGLGNSGKDGQHFEPQELLGDVPRPQELATEHNLSGAGEQRGVTDSAVSDLSGATPSRVAE</sequence>
<feature type="region of interest" description="Disordered" evidence="9">
    <location>
        <begin position="486"/>
        <end position="572"/>
    </location>
</feature>
<dbReference type="PANTHER" id="PTHR47966">
    <property type="entry name" value="BETA-SITE APP-CLEAVING ENZYME, ISOFORM A-RELATED"/>
    <property type="match status" value="1"/>
</dbReference>
<dbReference type="PANTHER" id="PTHR47966:SF65">
    <property type="entry name" value="ASPARTIC-TYPE ENDOPEPTIDASE"/>
    <property type="match status" value="1"/>
</dbReference>
<dbReference type="SUPFAM" id="SSF50630">
    <property type="entry name" value="Acid proteases"/>
    <property type="match status" value="1"/>
</dbReference>
<dbReference type="STRING" id="1442369.A0A0D2JC41"/>
<dbReference type="PROSITE" id="PS51257">
    <property type="entry name" value="PROKAR_LIPOPROTEIN"/>
    <property type="match status" value="1"/>
</dbReference>
<dbReference type="Proteomes" id="UP000053617">
    <property type="component" value="Unassembled WGS sequence"/>
</dbReference>
<evidence type="ECO:0000256" key="9">
    <source>
        <dbReference type="SAM" id="MobiDB-lite"/>
    </source>
</evidence>